<keyword evidence="1" id="KW-0812">Transmembrane</keyword>
<evidence type="ECO:0000313" key="4">
    <source>
        <dbReference type="Proteomes" id="UP000715441"/>
    </source>
</evidence>
<organism evidence="3 4">
    <name type="scientific">Amycolatopsis acididurans</name>
    <dbReference type="NCBI Taxonomy" id="2724524"/>
    <lineage>
        <taxon>Bacteria</taxon>
        <taxon>Bacillati</taxon>
        <taxon>Actinomycetota</taxon>
        <taxon>Actinomycetes</taxon>
        <taxon>Pseudonocardiales</taxon>
        <taxon>Pseudonocardiaceae</taxon>
        <taxon>Amycolatopsis</taxon>
    </lineage>
</organism>
<dbReference type="RefSeq" id="WP_168513420.1">
    <property type="nucleotide sequence ID" value="NZ_JAAXLS010000004.1"/>
</dbReference>
<keyword evidence="4" id="KW-1185">Reference proteome</keyword>
<proteinExistence type="predicted"/>
<dbReference type="Proteomes" id="UP000715441">
    <property type="component" value="Unassembled WGS sequence"/>
</dbReference>
<keyword evidence="1" id="KW-1133">Transmembrane helix</keyword>
<evidence type="ECO:0000313" key="3">
    <source>
        <dbReference type="EMBL" id="NKQ52956.1"/>
    </source>
</evidence>
<name>A0ABX1IZM8_9PSEU</name>
<dbReference type="Pfam" id="PF01476">
    <property type="entry name" value="LysM"/>
    <property type="match status" value="1"/>
</dbReference>
<evidence type="ECO:0000259" key="2">
    <source>
        <dbReference type="Pfam" id="PF01476"/>
    </source>
</evidence>
<feature type="domain" description="LysM" evidence="2">
    <location>
        <begin position="96"/>
        <end position="143"/>
    </location>
</feature>
<evidence type="ECO:0000256" key="1">
    <source>
        <dbReference type="SAM" id="Phobius"/>
    </source>
</evidence>
<accession>A0ABX1IZM8</accession>
<dbReference type="Gene3D" id="3.10.350.10">
    <property type="entry name" value="LysM domain"/>
    <property type="match status" value="1"/>
</dbReference>
<reference evidence="3 4" key="1">
    <citation type="submission" date="2020-04" db="EMBL/GenBank/DDBJ databases">
        <title>Novel species.</title>
        <authorList>
            <person name="Teo W.F.A."/>
            <person name="Lipun K."/>
            <person name="Srisuk N."/>
            <person name="Duangmal K."/>
        </authorList>
    </citation>
    <scope>NUCLEOTIDE SEQUENCE [LARGE SCALE GENOMIC DNA]</scope>
    <source>
        <strain evidence="3 4">K13G38</strain>
    </source>
</reference>
<protein>
    <submittedName>
        <fullName evidence="3">LysM peptidoglycan-binding domain-containing protein</fullName>
    </submittedName>
</protein>
<dbReference type="EMBL" id="JAAXLS010000004">
    <property type="protein sequence ID" value="NKQ52956.1"/>
    <property type="molecule type" value="Genomic_DNA"/>
</dbReference>
<comment type="caution">
    <text evidence="3">The sequence shown here is derived from an EMBL/GenBank/DDBJ whole genome shotgun (WGS) entry which is preliminary data.</text>
</comment>
<sequence length="153" mass="16227">MTVLLDGRPAAEGELRERVRARRRPAGEIRRPPTRARYVAGHRRPAVSGCGPRRVMPRWPWLAAVGIAVALVVTGLGVFANQMPGAAVPERTAVVTVGDGQSLWDVARQYAPDADAGQVVARIQALNDLRDASVVPGLPLTVPIEAQPSGDGS</sequence>
<feature type="transmembrane region" description="Helical" evidence="1">
    <location>
        <begin position="61"/>
        <end position="81"/>
    </location>
</feature>
<keyword evidence="1" id="KW-0472">Membrane</keyword>
<dbReference type="InterPro" id="IPR018392">
    <property type="entry name" value="LysM"/>
</dbReference>
<gene>
    <name evidence="3" type="ORF">HFP15_08695</name>
</gene>
<dbReference type="InterPro" id="IPR036779">
    <property type="entry name" value="LysM_dom_sf"/>
</dbReference>